<dbReference type="EMBL" id="MLJW01000104">
    <property type="protein sequence ID" value="OIQ99610.1"/>
    <property type="molecule type" value="Genomic_DNA"/>
</dbReference>
<dbReference type="PANTHER" id="PTHR39585:SF1">
    <property type="entry name" value="FAD ASSEMBLY FACTOR SDHE"/>
    <property type="match status" value="1"/>
</dbReference>
<gene>
    <name evidence="4" type="ORF">GALL_183590</name>
</gene>
<dbReference type="InterPro" id="IPR036714">
    <property type="entry name" value="SDH_sf"/>
</dbReference>
<dbReference type="SUPFAM" id="SSF109910">
    <property type="entry name" value="YgfY-like"/>
    <property type="match status" value="1"/>
</dbReference>
<evidence type="ECO:0000256" key="3">
    <source>
        <dbReference type="ARBA" id="ARBA00023186"/>
    </source>
</evidence>
<comment type="caution">
    <text evidence="4">The sequence shown here is derived from an EMBL/GenBank/DDBJ whole genome shotgun (WGS) entry which is preliminary data.</text>
</comment>
<keyword evidence="3" id="KW-0143">Chaperone</keyword>
<keyword evidence="2" id="KW-0963">Cytoplasm</keyword>
<organism evidence="4">
    <name type="scientific">mine drainage metagenome</name>
    <dbReference type="NCBI Taxonomy" id="410659"/>
    <lineage>
        <taxon>unclassified sequences</taxon>
        <taxon>metagenomes</taxon>
        <taxon>ecological metagenomes</taxon>
    </lineage>
</organism>
<dbReference type="InterPro" id="IPR005631">
    <property type="entry name" value="SDH"/>
</dbReference>
<name>A0A1J5RVC1_9ZZZZ</name>
<sequence>MLQDASPEARVPDAAELRRLRWRARRGLLENDLILGRFFERHAQSLSARDWHALQSLLELDDNTLLELVLGQAALPPDPCNADRIRVLRLLRTA</sequence>
<proteinExistence type="predicted"/>
<dbReference type="Pfam" id="PF03937">
    <property type="entry name" value="Sdh5"/>
    <property type="match status" value="1"/>
</dbReference>
<reference evidence="4" key="1">
    <citation type="submission" date="2016-10" db="EMBL/GenBank/DDBJ databases">
        <title>Sequence of Gallionella enrichment culture.</title>
        <authorList>
            <person name="Poehlein A."/>
            <person name="Muehling M."/>
            <person name="Daniel R."/>
        </authorList>
    </citation>
    <scope>NUCLEOTIDE SEQUENCE</scope>
</reference>
<accession>A0A1J5RVC1</accession>
<protein>
    <recommendedName>
        <fullName evidence="5">FAD assembly factor SdhE</fullName>
    </recommendedName>
</protein>
<evidence type="ECO:0008006" key="5">
    <source>
        <dbReference type="Google" id="ProtNLM"/>
    </source>
</evidence>
<evidence type="ECO:0000256" key="2">
    <source>
        <dbReference type="ARBA" id="ARBA00022490"/>
    </source>
</evidence>
<dbReference type="PANTHER" id="PTHR39585">
    <property type="entry name" value="FAD ASSEMBLY FACTOR SDHE"/>
    <property type="match status" value="1"/>
</dbReference>
<dbReference type="GO" id="GO:0005737">
    <property type="term" value="C:cytoplasm"/>
    <property type="evidence" value="ECO:0007669"/>
    <property type="project" value="UniProtKB-SubCell"/>
</dbReference>
<comment type="subcellular location">
    <subcellularLocation>
        <location evidence="1">Cytoplasm</location>
    </subcellularLocation>
</comment>
<dbReference type="AlphaFoldDB" id="A0A1J5RVC1"/>
<evidence type="ECO:0000256" key="1">
    <source>
        <dbReference type="ARBA" id="ARBA00004496"/>
    </source>
</evidence>
<evidence type="ECO:0000313" key="4">
    <source>
        <dbReference type="EMBL" id="OIQ99610.1"/>
    </source>
</evidence>
<dbReference type="InterPro" id="IPR050531">
    <property type="entry name" value="SdhE_FAD_assembly_factor"/>
</dbReference>
<dbReference type="GO" id="GO:0006105">
    <property type="term" value="P:succinate metabolic process"/>
    <property type="evidence" value="ECO:0007669"/>
    <property type="project" value="TreeGrafter"/>
</dbReference>
<dbReference type="Gene3D" id="1.10.150.250">
    <property type="entry name" value="Flavinator of succinate dehydrogenase"/>
    <property type="match status" value="1"/>
</dbReference>